<dbReference type="PANTHER" id="PTHR38459">
    <property type="entry name" value="PROPHAGE BACTOPRENOL-LINKED GLUCOSE TRANSLOCASE HOMOLOG"/>
    <property type="match status" value="1"/>
</dbReference>
<gene>
    <name evidence="8" type="ORF">FSW04_03745</name>
</gene>
<keyword evidence="5 6" id="KW-0472">Membrane</keyword>
<dbReference type="EMBL" id="CP042430">
    <property type="protein sequence ID" value="QEC46785.1"/>
    <property type="molecule type" value="Genomic_DNA"/>
</dbReference>
<dbReference type="InterPro" id="IPR007267">
    <property type="entry name" value="GtrA_DPMS_TM"/>
</dbReference>
<sequence>MTPGTLARVTDAARVRTSRRDRVRDGLRHAHNWWQLARFTAVGASGYAVNLLTFTVCVHLLGVDYRLAAVAAFLVAVTNNFWWNRHWTFDAGEGHAGRQAVRFLIVSVAAFVVNLVLLEVLVSAAGLAEVPAQAIAVAAATPCNFIGNKLWTFDG</sequence>
<dbReference type="Pfam" id="PF04138">
    <property type="entry name" value="GtrA_DPMS_TM"/>
    <property type="match status" value="1"/>
</dbReference>
<dbReference type="PANTHER" id="PTHR38459:SF1">
    <property type="entry name" value="PROPHAGE BACTOPRENOL-LINKED GLUCOSE TRANSLOCASE HOMOLOG"/>
    <property type="match status" value="1"/>
</dbReference>
<proteinExistence type="inferred from homology"/>
<protein>
    <submittedName>
        <fullName evidence="8">GtrA family protein</fullName>
    </submittedName>
</protein>
<dbReference type="InterPro" id="IPR051401">
    <property type="entry name" value="GtrA_CellWall_Glycosyl"/>
</dbReference>
<evidence type="ECO:0000256" key="4">
    <source>
        <dbReference type="ARBA" id="ARBA00022989"/>
    </source>
</evidence>
<keyword evidence="9" id="KW-1185">Reference proteome</keyword>
<feature type="transmembrane region" description="Helical" evidence="6">
    <location>
        <begin position="103"/>
        <end position="122"/>
    </location>
</feature>
<comment type="similarity">
    <text evidence="2">Belongs to the GtrA family.</text>
</comment>
<evidence type="ECO:0000256" key="6">
    <source>
        <dbReference type="SAM" id="Phobius"/>
    </source>
</evidence>
<name>A0A5B8U1T4_9ACTN</name>
<evidence type="ECO:0000313" key="8">
    <source>
        <dbReference type="EMBL" id="QEC46785.1"/>
    </source>
</evidence>
<comment type="subcellular location">
    <subcellularLocation>
        <location evidence="1">Membrane</location>
        <topology evidence="1">Multi-pass membrane protein</topology>
    </subcellularLocation>
</comment>
<dbReference type="GO" id="GO:0005886">
    <property type="term" value="C:plasma membrane"/>
    <property type="evidence" value="ECO:0007669"/>
    <property type="project" value="TreeGrafter"/>
</dbReference>
<evidence type="ECO:0000256" key="1">
    <source>
        <dbReference type="ARBA" id="ARBA00004141"/>
    </source>
</evidence>
<accession>A0A5B8U1T4</accession>
<dbReference type="Proteomes" id="UP000321805">
    <property type="component" value="Chromosome"/>
</dbReference>
<evidence type="ECO:0000256" key="3">
    <source>
        <dbReference type="ARBA" id="ARBA00022692"/>
    </source>
</evidence>
<dbReference type="GO" id="GO:0000271">
    <property type="term" value="P:polysaccharide biosynthetic process"/>
    <property type="evidence" value="ECO:0007669"/>
    <property type="project" value="InterPro"/>
</dbReference>
<organism evidence="8 9">
    <name type="scientific">Baekduia soli</name>
    <dbReference type="NCBI Taxonomy" id="496014"/>
    <lineage>
        <taxon>Bacteria</taxon>
        <taxon>Bacillati</taxon>
        <taxon>Actinomycetota</taxon>
        <taxon>Thermoleophilia</taxon>
        <taxon>Solirubrobacterales</taxon>
        <taxon>Baekduiaceae</taxon>
        <taxon>Baekduia</taxon>
    </lineage>
</organism>
<evidence type="ECO:0000259" key="7">
    <source>
        <dbReference type="Pfam" id="PF04138"/>
    </source>
</evidence>
<dbReference type="KEGG" id="bsol:FSW04_03745"/>
<evidence type="ECO:0000256" key="2">
    <source>
        <dbReference type="ARBA" id="ARBA00009399"/>
    </source>
</evidence>
<feature type="transmembrane region" description="Helical" evidence="6">
    <location>
        <begin position="36"/>
        <end position="58"/>
    </location>
</feature>
<evidence type="ECO:0000313" key="9">
    <source>
        <dbReference type="Proteomes" id="UP000321805"/>
    </source>
</evidence>
<reference evidence="8 9" key="1">
    <citation type="journal article" date="2018" name="J. Microbiol.">
        <title>Baekduia soli gen. nov., sp. nov., a novel bacterium isolated from the soil of Baekdu Mountain and proposal of a novel family name, Baekduiaceae fam. nov.</title>
        <authorList>
            <person name="An D.S."/>
            <person name="Siddiqi M.Z."/>
            <person name="Kim K.H."/>
            <person name="Yu H.S."/>
            <person name="Im W.T."/>
        </authorList>
    </citation>
    <scope>NUCLEOTIDE SEQUENCE [LARGE SCALE GENOMIC DNA]</scope>
    <source>
        <strain evidence="8 9">BR7-21</strain>
    </source>
</reference>
<dbReference type="OrthoDB" id="9807815at2"/>
<dbReference type="AlphaFoldDB" id="A0A5B8U1T4"/>
<evidence type="ECO:0000256" key="5">
    <source>
        <dbReference type="ARBA" id="ARBA00023136"/>
    </source>
</evidence>
<keyword evidence="4 6" id="KW-1133">Transmembrane helix</keyword>
<keyword evidence="3 6" id="KW-0812">Transmembrane</keyword>
<feature type="domain" description="GtrA/DPMS transmembrane" evidence="7">
    <location>
        <begin position="38"/>
        <end position="153"/>
    </location>
</feature>
<feature type="transmembrane region" description="Helical" evidence="6">
    <location>
        <begin position="65"/>
        <end position="83"/>
    </location>
</feature>